<feature type="transmembrane region" description="Helical" evidence="1">
    <location>
        <begin position="111"/>
        <end position="128"/>
    </location>
</feature>
<dbReference type="GO" id="GO:0006508">
    <property type="term" value="P:proteolysis"/>
    <property type="evidence" value="ECO:0007669"/>
    <property type="project" value="InterPro"/>
</dbReference>
<dbReference type="InterPro" id="IPR052179">
    <property type="entry name" value="DD-CPase-like"/>
</dbReference>
<dbReference type="Pfam" id="PF18895">
    <property type="entry name" value="T4SS_pilin"/>
    <property type="match status" value="1"/>
</dbReference>
<dbReference type="PANTHER" id="PTHR34385">
    <property type="entry name" value="D-ALANYL-D-ALANINE CARBOXYPEPTIDASE"/>
    <property type="match status" value="1"/>
</dbReference>
<proteinExistence type="predicted"/>
<organism evidence="3 4">
    <name type="scientific">Candidatus Nomurabacteria bacterium GW2011_GWA1_46_11</name>
    <dbReference type="NCBI Taxonomy" id="1618732"/>
    <lineage>
        <taxon>Bacteria</taxon>
        <taxon>Candidatus Nomuraibacteriota</taxon>
    </lineage>
</organism>
<keyword evidence="1" id="KW-1133">Transmembrane helix</keyword>
<comment type="caution">
    <text evidence="3">The sequence shown here is derived from an EMBL/GenBank/DDBJ whole genome shotgun (WGS) entry which is preliminary data.</text>
</comment>
<evidence type="ECO:0000313" key="3">
    <source>
        <dbReference type="EMBL" id="KKU21361.1"/>
    </source>
</evidence>
<sequence>IIELKGETDKNCHRMADDPANSAIYVKWVADGAVDNPPETNTTYNLLSPLPGLGDAYEIGSSNPLGLYLNMAITIFIGICAILAVIMIVVGGLEYMTSELVSSKESGKSKITQAILGLLLALSAWIVLNQINPELLNADLKNLTTQTVTVDLMEEVETEATALSSDDGAPAAATAGCPEGIVRVSGISVCKKLAQGLTDLLSAAKATPACASVSGAGFRSPERQKELRIAHCKGNIDDRSAKCTPPTALPNSSRHQQGLAIDFMVRVGAENKFFKATGPTSACFNWFKANANKHKFYNLASEPWHWSVDGK</sequence>
<dbReference type="InterPro" id="IPR003709">
    <property type="entry name" value="VanY-like_core_dom"/>
</dbReference>
<dbReference type="Pfam" id="PF02557">
    <property type="entry name" value="VanY"/>
    <property type="match status" value="1"/>
</dbReference>
<gene>
    <name evidence="3" type="ORF">UX31_C0018G0016</name>
</gene>
<dbReference type="InterPro" id="IPR043993">
    <property type="entry name" value="T4SS_pilin"/>
</dbReference>
<feature type="domain" description="D-alanyl-D-alanine carboxypeptidase-like core" evidence="2">
    <location>
        <begin position="189"/>
        <end position="307"/>
    </location>
</feature>
<evidence type="ECO:0000256" key="1">
    <source>
        <dbReference type="SAM" id="Phobius"/>
    </source>
</evidence>
<dbReference type="PANTHER" id="PTHR34385:SF1">
    <property type="entry name" value="PEPTIDOGLYCAN L-ALANYL-D-GLUTAMATE ENDOPEPTIDASE CWLK"/>
    <property type="match status" value="1"/>
</dbReference>
<feature type="non-terminal residue" evidence="3">
    <location>
        <position position="1"/>
    </location>
</feature>
<dbReference type="Proteomes" id="UP000034107">
    <property type="component" value="Unassembled WGS sequence"/>
</dbReference>
<evidence type="ECO:0000259" key="2">
    <source>
        <dbReference type="Pfam" id="PF02557"/>
    </source>
</evidence>
<keyword evidence="1" id="KW-0812">Transmembrane</keyword>
<protein>
    <recommendedName>
        <fullName evidence="2">D-alanyl-D-alanine carboxypeptidase-like core domain-containing protein</fullName>
    </recommendedName>
</protein>
<accession>A0A0G1NLM4</accession>
<dbReference type="EMBL" id="LCLS01000018">
    <property type="protein sequence ID" value="KKU21361.1"/>
    <property type="molecule type" value="Genomic_DNA"/>
</dbReference>
<dbReference type="CDD" id="cd14814">
    <property type="entry name" value="Peptidase_M15"/>
    <property type="match status" value="1"/>
</dbReference>
<keyword evidence="1" id="KW-0472">Membrane</keyword>
<name>A0A0G1NLM4_9BACT</name>
<reference evidence="3 4" key="1">
    <citation type="journal article" date="2015" name="Nature">
        <title>rRNA introns, odd ribosomes, and small enigmatic genomes across a large radiation of phyla.</title>
        <authorList>
            <person name="Brown C.T."/>
            <person name="Hug L.A."/>
            <person name="Thomas B.C."/>
            <person name="Sharon I."/>
            <person name="Castelle C.J."/>
            <person name="Singh A."/>
            <person name="Wilkins M.J."/>
            <person name="Williams K.H."/>
            <person name="Banfield J.F."/>
        </authorList>
    </citation>
    <scope>NUCLEOTIDE SEQUENCE [LARGE SCALE GENOMIC DNA]</scope>
</reference>
<dbReference type="GO" id="GO:0008233">
    <property type="term" value="F:peptidase activity"/>
    <property type="evidence" value="ECO:0007669"/>
    <property type="project" value="InterPro"/>
</dbReference>
<dbReference type="AlphaFoldDB" id="A0A0G1NLM4"/>
<evidence type="ECO:0000313" key="4">
    <source>
        <dbReference type="Proteomes" id="UP000034107"/>
    </source>
</evidence>
<dbReference type="Gene3D" id="3.30.1380.10">
    <property type="match status" value="1"/>
</dbReference>
<dbReference type="SUPFAM" id="SSF55166">
    <property type="entry name" value="Hedgehog/DD-peptidase"/>
    <property type="match status" value="1"/>
</dbReference>
<dbReference type="InterPro" id="IPR009045">
    <property type="entry name" value="Zn_M74/Hedgehog-like"/>
</dbReference>
<feature type="transmembrane region" description="Helical" evidence="1">
    <location>
        <begin position="67"/>
        <end position="90"/>
    </location>
</feature>